<accession>A0ABR2PHS4</accession>
<organism evidence="2 3">
    <name type="scientific">Hibiscus sabdariffa</name>
    <name type="common">roselle</name>
    <dbReference type="NCBI Taxonomy" id="183260"/>
    <lineage>
        <taxon>Eukaryota</taxon>
        <taxon>Viridiplantae</taxon>
        <taxon>Streptophyta</taxon>
        <taxon>Embryophyta</taxon>
        <taxon>Tracheophyta</taxon>
        <taxon>Spermatophyta</taxon>
        <taxon>Magnoliopsida</taxon>
        <taxon>eudicotyledons</taxon>
        <taxon>Gunneridae</taxon>
        <taxon>Pentapetalae</taxon>
        <taxon>rosids</taxon>
        <taxon>malvids</taxon>
        <taxon>Malvales</taxon>
        <taxon>Malvaceae</taxon>
        <taxon>Malvoideae</taxon>
        <taxon>Hibiscus</taxon>
    </lineage>
</organism>
<dbReference type="EMBL" id="JBBPBN010000059">
    <property type="protein sequence ID" value="KAK8987859.1"/>
    <property type="molecule type" value="Genomic_DNA"/>
</dbReference>
<sequence length="91" mass="10067">MHPLCVTRDPDSYGAVTIEDEEETSLVTLELLPDKSTGSSTSVFERNDAGEADRIGKLPFPLRCVVVTCTAAPSTMPATFVFVIWFYNFYV</sequence>
<evidence type="ECO:0000313" key="3">
    <source>
        <dbReference type="Proteomes" id="UP001396334"/>
    </source>
</evidence>
<keyword evidence="1" id="KW-0812">Transmembrane</keyword>
<proteinExistence type="predicted"/>
<evidence type="ECO:0000256" key="1">
    <source>
        <dbReference type="SAM" id="Phobius"/>
    </source>
</evidence>
<protein>
    <submittedName>
        <fullName evidence="2">Uncharacterized protein</fullName>
    </submittedName>
</protein>
<reference evidence="2 3" key="1">
    <citation type="journal article" date="2024" name="G3 (Bethesda)">
        <title>Genome assembly of Hibiscus sabdariffa L. provides insights into metabolisms of medicinal natural products.</title>
        <authorList>
            <person name="Kim T."/>
        </authorList>
    </citation>
    <scope>NUCLEOTIDE SEQUENCE [LARGE SCALE GENOMIC DNA]</scope>
    <source>
        <strain evidence="2">TK-2024</strain>
        <tissue evidence="2">Old leaves</tissue>
    </source>
</reference>
<evidence type="ECO:0000313" key="2">
    <source>
        <dbReference type="EMBL" id="KAK8987859.1"/>
    </source>
</evidence>
<feature type="transmembrane region" description="Helical" evidence="1">
    <location>
        <begin position="64"/>
        <end position="87"/>
    </location>
</feature>
<gene>
    <name evidence="2" type="ORF">V6N11_065465</name>
</gene>
<keyword evidence="1" id="KW-1133">Transmembrane helix</keyword>
<comment type="caution">
    <text evidence="2">The sequence shown here is derived from an EMBL/GenBank/DDBJ whole genome shotgun (WGS) entry which is preliminary data.</text>
</comment>
<name>A0ABR2PHS4_9ROSI</name>
<keyword evidence="3" id="KW-1185">Reference proteome</keyword>
<keyword evidence="1" id="KW-0472">Membrane</keyword>
<dbReference type="Proteomes" id="UP001396334">
    <property type="component" value="Unassembled WGS sequence"/>
</dbReference>